<proteinExistence type="inferred from homology"/>
<evidence type="ECO:0000256" key="10">
    <source>
        <dbReference type="ARBA" id="ARBA00022771"/>
    </source>
</evidence>
<feature type="compositionally biased region" description="Polar residues" evidence="16">
    <location>
        <begin position="380"/>
        <end position="395"/>
    </location>
</feature>
<comment type="caution">
    <text evidence="17">The sequence shown here is derived from an EMBL/GenBank/DDBJ whole genome shotgun (WGS) entry which is preliminary data.</text>
</comment>
<keyword evidence="13" id="KW-0862">Zinc</keyword>
<dbReference type="CDD" id="cd02674">
    <property type="entry name" value="Peptidase_C19R"/>
    <property type="match status" value="1"/>
</dbReference>
<feature type="region of interest" description="Disordered" evidence="16">
    <location>
        <begin position="321"/>
        <end position="353"/>
    </location>
</feature>
<feature type="compositionally biased region" description="Acidic residues" evidence="16">
    <location>
        <begin position="109"/>
        <end position="118"/>
    </location>
</feature>
<dbReference type="PROSITE" id="PS00972">
    <property type="entry name" value="USP_1"/>
    <property type="match status" value="1"/>
</dbReference>
<dbReference type="SMART" id="SM00695">
    <property type="entry name" value="DUSP"/>
    <property type="match status" value="2"/>
</dbReference>
<keyword evidence="12 15" id="KW-0378">Hydrolase</keyword>
<protein>
    <recommendedName>
        <fullName evidence="15">Ubiquitin carboxyl-terminal hydrolase</fullName>
        <ecNumber evidence="15">3.4.19.12</ecNumber>
    </recommendedName>
</protein>
<feature type="region of interest" description="Disordered" evidence="16">
    <location>
        <begin position="374"/>
        <end position="433"/>
    </location>
</feature>
<dbReference type="GO" id="GO:0006508">
    <property type="term" value="P:proteolysis"/>
    <property type="evidence" value="ECO:0007669"/>
    <property type="project" value="UniProtKB-KW"/>
</dbReference>
<dbReference type="GO" id="GO:0016579">
    <property type="term" value="P:protein deubiquitination"/>
    <property type="evidence" value="ECO:0007669"/>
    <property type="project" value="InterPro"/>
</dbReference>
<dbReference type="InterPro" id="IPR028889">
    <property type="entry name" value="USP"/>
</dbReference>
<dbReference type="Proteomes" id="UP000749559">
    <property type="component" value="Unassembled WGS sequence"/>
</dbReference>
<dbReference type="InterPro" id="IPR013083">
    <property type="entry name" value="Znf_RING/FYVE/PHD"/>
</dbReference>
<keyword evidence="7 15" id="KW-0645">Protease</keyword>
<accession>A0A8J1U3H9</accession>
<name>A0A8J1U3H9_OWEFU</name>
<comment type="catalytic activity">
    <reaction evidence="1 15">
        <text>Thiol-dependent hydrolysis of ester, thioester, amide, peptide and isopeptide bonds formed by the C-terminal Gly of ubiquitin (a 76-residue protein attached to proteins as an intracellular targeting signal).</text>
        <dbReference type="EC" id="3.4.19.12"/>
    </reaction>
</comment>
<evidence type="ECO:0000256" key="4">
    <source>
        <dbReference type="ARBA" id="ARBA00008269"/>
    </source>
</evidence>
<keyword evidence="6" id="KW-0254">Endocytosis</keyword>
<evidence type="ECO:0000256" key="5">
    <source>
        <dbReference type="ARBA" id="ARBA00022490"/>
    </source>
</evidence>
<evidence type="ECO:0000256" key="3">
    <source>
        <dbReference type="ARBA" id="ARBA00004556"/>
    </source>
</evidence>
<feature type="compositionally biased region" description="Polar residues" evidence="16">
    <location>
        <begin position="257"/>
        <end position="271"/>
    </location>
</feature>
<evidence type="ECO:0000256" key="16">
    <source>
        <dbReference type="SAM" id="MobiDB-lite"/>
    </source>
</evidence>
<dbReference type="InterPro" id="IPR050185">
    <property type="entry name" value="Ub_carboxyl-term_hydrolase"/>
</dbReference>
<keyword evidence="9" id="KW-0677">Repeat</keyword>
<evidence type="ECO:0000256" key="9">
    <source>
        <dbReference type="ARBA" id="ARBA00022737"/>
    </source>
</evidence>
<dbReference type="SUPFAM" id="SSF143791">
    <property type="entry name" value="DUSP-like"/>
    <property type="match status" value="2"/>
</dbReference>
<dbReference type="InterPro" id="IPR006615">
    <property type="entry name" value="Pept_C19_DUSP"/>
</dbReference>
<dbReference type="SMART" id="SM00290">
    <property type="entry name" value="ZnF_UBP"/>
    <property type="match status" value="1"/>
</dbReference>
<dbReference type="InterPro" id="IPR001607">
    <property type="entry name" value="Znf_UBP"/>
</dbReference>
<feature type="compositionally biased region" description="Polar residues" evidence="16">
    <location>
        <begin position="279"/>
        <end position="304"/>
    </location>
</feature>
<keyword evidence="10" id="KW-0863">Zinc-finger</keyword>
<dbReference type="SUPFAM" id="SSF54001">
    <property type="entry name" value="Cysteine proteinases"/>
    <property type="match status" value="1"/>
</dbReference>
<dbReference type="GO" id="GO:0004843">
    <property type="term" value="F:cysteine-type deubiquitinase activity"/>
    <property type="evidence" value="ECO:0007669"/>
    <property type="project" value="UniProtKB-UniRule"/>
</dbReference>
<feature type="region of interest" description="Disordered" evidence="16">
    <location>
        <begin position="879"/>
        <end position="941"/>
    </location>
</feature>
<dbReference type="PANTHER" id="PTHR21646:SF86">
    <property type="entry name" value="UBIQUITIN CARBOXYL-TERMINAL HYDROLASE"/>
    <property type="match status" value="1"/>
</dbReference>
<feature type="region of interest" description="Disordered" evidence="16">
    <location>
        <begin position="250"/>
        <end position="304"/>
    </location>
</feature>
<dbReference type="Gene3D" id="3.90.70.10">
    <property type="entry name" value="Cysteine proteinases"/>
    <property type="match status" value="2"/>
</dbReference>
<dbReference type="InterPro" id="IPR035927">
    <property type="entry name" value="DUSP-like_sf"/>
</dbReference>
<dbReference type="InterPro" id="IPR018200">
    <property type="entry name" value="USP_CS"/>
</dbReference>
<organism evidence="17 18">
    <name type="scientific">Owenia fusiformis</name>
    <name type="common">Polychaete worm</name>
    <dbReference type="NCBI Taxonomy" id="6347"/>
    <lineage>
        <taxon>Eukaryota</taxon>
        <taxon>Metazoa</taxon>
        <taxon>Spiralia</taxon>
        <taxon>Lophotrochozoa</taxon>
        <taxon>Annelida</taxon>
        <taxon>Polychaeta</taxon>
        <taxon>Sedentaria</taxon>
        <taxon>Canalipalpata</taxon>
        <taxon>Sabellida</taxon>
        <taxon>Oweniida</taxon>
        <taxon>Oweniidae</taxon>
        <taxon>Owenia</taxon>
    </lineage>
</organism>
<dbReference type="InterPro" id="IPR038765">
    <property type="entry name" value="Papain-like_cys_pep_sf"/>
</dbReference>
<dbReference type="Pfam" id="PF02148">
    <property type="entry name" value="zf-UBP"/>
    <property type="match status" value="1"/>
</dbReference>
<evidence type="ECO:0000256" key="11">
    <source>
        <dbReference type="ARBA" id="ARBA00022786"/>
    </source>
</evidence>
<dbReference type="PROSITE" id="PS50235">
    <property type="entry name" value="USP_3"/>
    <property type="match status" value="1"/>
</dbReference>
<feature type="compositionally biased region" description="Low complexity" evidence="16">
    <location>
        <begin position="323"/>
        <end position="334"/>
    </location>
</feature>
<dbReference type="EC" id="3.4.19.12" evidence="15"/>
<evidence type="ECO:0000256" key="13">
    <source>
        <dbReference type="ARBA" id="ARBA00022833"/>
    </source>
</evidence>
<keyword evidence="15" id="KW-0788">Thiol protease</keyword>
<evidence type="ECO:0000256" key="14">
    <source>
        <dbReference type="ARBA" id="ARBA00023212"/>
    </source>
</evidence>
<keyword evidence="5" id="KW-0963">Cytoplasm</keyword>
<sequence>MPGAVKKSTCQHVTVVQGISWRDIHTKKLQLTCDTCVAKGPNLWLCLEGQCMYVGCGESAQDHSSKHSQGKRHRLTINLTTLRIWCYVCESEVHANANTPHFEIKDQIEDTESSDEDEEKPRGLTGLQNIGNTCYMNAALQALSNCPPLRGYFMECSECIHTDKKPMLSRSYMKLMMDMWHKRRPSYITPSTVSSGIKMVHPMFRGYSQQDTQEFLRCFMDQIHEELKQPIREEEEVETDQSEASCHDNMIHKNQPDRQPSIDSTLSGQSDTEYETCDSGLSSERSSTMEQSMSSDDGTEMTEQLNNDNYFNTAKRKVPIGASSSSLTSGDSLGPIDAHSQSDIYIHTPKDYKDRKNRNAKNLAIGDINETKRPLIGHSINDSGDFSDTAANLESPSHRVNVPTRSRSRRSSENERPQPIPHPSPVTLSGPKKRAPVQYRSIISDIFDGKILSSVQCLTCERVSSTKETFQDLSLPIPSKDQLHMIYTQAATHGSMPKVGSCGEVNLNQGWMSWMFGWLSSWFMGPTITLQDCLAAFFSADELKGDNMYSCEKCKKLRNGMKYSKVLELPEILCIHMKRFRHEFMYSSKINSYVSFPLEGLDMGPYLHRDCTSEVQKYDLVGVIVHHGTAGGGHYTAYALNSINGQWYEFDDQYVTEVDAHTVETCEAYVLFYRKTNVEMMSLRNKVEEMVASQETSLMQFYISKQWMNRFKMFAEPGPISNSDFLCQHGGIPPHIRMDNVEGLTIKVSQEVWEFLHERFGGGPSVNRVFQCTTCLDIKEKLENRQKHEMETFVKLNKEFQEEDDNDAIYVISMVWFREWENFVRGKHDDAPGPIDNTRIQVMKSGVPTIRQGSDYGQLSREMWDFLFGIYGGGPLLPLKQKKSPIQGNQESRQGSQDGRQANQDGRQGNQDGSNINRDSQQSQNASICTDTVSERTSERV</sequence>
<dbReference type="PANTHER" id="PTHR21646">
    <property type="entry name" value="UBIQUITIN CARBOXYL-TERMINAL HYDROLASE"/>
    <property type="match status" value="1"/>
</dbReference>
<evidence type="ECO:0000256" key="15">
    <source>
        <dbReference type="RuleBase" id="RU366025"/>
    </source>
</evidence>
<dbReference type="Pfam" id="PF00443">
    <property type="entry name" value="UCH"/>
    <property type="match status" value="2"/>
</dbReference>
<dbReference type="PROSITE" id="PS50271">
    <property type="entry name" value="ZF_UBP"/>
    <property type="match status" value="1"/>
</dbReference>
<evidence type="ECO:0000256" key="2">
    <source>
        <dbReference type="ARBA" id="ARBA00004300"/>
    </source>
</evidence>
<keyword evidence="18" id="KW-1185">Reference proteome</keyword>
<dbReference type="GO" id="GO:0048471">
    <property type="term" value="C:perinuclear region of cytoplasm"/>
    <property type="evidence" value="ECO:0007669"/>
    <property type="project" value="UniProtKB-SubCell"/>
</dbReference>
<dbReference type="SUPFAM" id="SSF57850">
    <property type="entry name" value="RING/U-box"/>
    <property type="match status" value="1"/>
</dbReference>
<evidence type="ECO:0000256" key="8">
    <source>
        <dbReference type="ARBA" id="ARBA00022723"/>
    </source>
</evidence>
<evidence type="ECO:0000256" key="7">
    <source>
        <dbReference type="ARBA" id="ARBA00022670"/>
    </source>
</evidence>
<feature type="region of interest" description="Disordered" evidence="16">
    <location>
        <begin position="101"/>
        <end position="122"/>
    </location>
</feature>
<evidence type="ECO:0000256" key="1">
    <source>
        <dbReference type="ARBA" id="ARBA00000707"/>
    </source>
</evidence>
<evidence type="ECO:0000313" key="17">
    <source>
        <dbReference type="EMBL" id="CAH1786040.1"/>
    </source>
</evidence>
<reference evidence="17" key="1">
    <citation type="submission" date="2022-03" db="EMBL/GenBank/DDBJ databases">
        <authorList>
            <person name="Martin C."/>
        </authorList>
    </citation>
    <scope>NUCLEOTIDE SEQUENCE</scope>
</reference>
<evidence type="ECO:0000256" key="6">
    <source>
        <dbReference type="ARBA" id="ARBA00022583"/>
    </source>
</evidence>
<dbReference type="EMBL" id="CAIIXF020000006">
    <property type="protein sequence ID" value="CAH1786040.1"/>
    <property type="molecule type" value="Genomic_DNA"/>
</dbReference>
<feature type="compositionally biased region" description="Polar residues" evidence="16">
    <location>
        <begin position="884"/>
        <end position="932"/>
    </location>
</feature>
<dbReference type="PROSITE" id="PS51283">
    <property type="entry name" value="DUSP"/>
    <property type="match status" value="2"/>
</dbReference>
<keyword evidence="8" id="KW-0479">Metal-binding</keyword>
<dbReference type="OrthoDB" id="73004at2759"/>
<evidence type="ECO:0000256" key="12">
    <source>
        <dbReference type="ARBA" id="ARBA00022801"/>
    </source>
</evidence>
<dbReference type="Pfam" id="PF06337">
    <property type="entry name" value="DUSP"/>
    <property type="match status" value="2"/>
</dbReference>
<evidence type="ECO:0000313" key="18">
    <source>
        <dbReference type="Proteomes" id="UP000749559"/>
    </source>
</evidence>
<dbReference type="FunFam" id="3.30.2230.10:FF:000001">
    <property type="entry name" value="Ubiquitinyl hydrolase 1"/>
    <property type="match status" value="1"/>
</dbReference>
<comment type="subcellular location">
    <subcellularLocation>
        <location evidence="2">Cytoplasm</location>
        <location evidence="2">Cytoskeleton</location>
        <location evidence="2">Microtubule organizing center</location>
        <location evidence="2">Centrosome</location>
    </subcellularLocation>
    <subcellularLocation>
        <location evidence="3">Cytoplasm</location>
        <location evidence="3">Perinuclear region</location>
    </subcellularLocation>
</comment>
<keyword evidence="14" id="KW-0206">Cytoskeleton</keyword>
<keyword evidence="11 15" id="KW-0833">Ubl conjugation pathway</keyword>
<dbReference type="GO" id="GO:0006897">
    <property type="term" value="P:endocytosis"/>
    <property type="evidence" value="ECO:0007669"/>
    <property type="project" value="UniProtKB-KW"/>
</dbReference>
<dbReference type="AlphaFoldDB" id="A0A8J1U3H9"/>
<gene>
    <name evidence="17" type="ORF">OFUS_LOCUS12007</name>
</gene>
<dbReference type="Gene3D" id="3.30.40.10">
    <property type="entry name" value="Zinc/RING finger domain, C3HC4 (zinc finger)"/>
    <property type="match status" value="1"/>
</dbReference>
<dbReference type="GO" id="GO:0005813">
    <property type="term" value="C:centrosome"/>
    <property type="evidence" value="ECO:0007669"/>
    <property type="project" value="UniProtKB-SubCell"/>
</dbReference>
<dbReference type="GO" id="GO:0008270">
    <property type="term" value="F:zinc ion binding"/>
    <property type="evidence" value="ECO:0007669"/>
    <property type="project" value="UniProtKB-KW"/>
</dbReference>
<comment type="similarity">
    <text evidence="4">Belongs to the peptidase C19 family. USP20/USP33 subfamily.</text>
</comment>
<dbReference type="PROSITE" id="PS00973">
    <property type="entry name" value="USP_2"/>
    <property type="match status" value="1"/>
</dbReference>
<dbReference type="InterPro" id="IPR001394">
    <property type="entry name" value="Peptidase_C19_UCH"/>
</dbReference>
<dbReference type="Gene3D" id="3.30.2230.10">
    <property type="entry name" value="DUSP-like"/>
    <property type="match status" value="2"/>
</dbReference>